<evidence type="ECO:0000259" key="1">
    <source>
        <dbReference type="PROSITE" id="PS50879"/>
    </source>
</evidence>
<sequence length="201" mass="23416">MIYCAEKNFGISTVYSHFEEQPLRKSCDNILDAVQFVTDDPRETKLIYVDGSSFEPNLSISGYSVYYGKHDWRNKIVPMSRSKFNDYYHEDCSYISSLDIRNGQYDEKYTILSDSEHSIDAIVHRAPEWRANNWYNNSFHKVKHVDIIDQANRLYSSLCNRYRANGWGELNIIHVHAHDGIKGNEIADGMAKTAALQMYRR</sequence>
<dbReference type="PROSITE" id="PS50879">
    <property type="entry name" value="RNASE_H_1"/>
    <property type="match status" value="1"/>
</dbReference>
<dbReference type="EMBL" id="OZ004259">
    <property type="protein sequence ID" value="CAK7917080.1"/>
    <property type="molecule type" value="Genomic_DNA"/>
</dbReference>
<accession>A0ABP0EHA4</accession>
<evidence type="ECO:0000313" key="2">
    <source>
        <dbReference type="EMBL" id="CAK7917080.1"/>
    </source>
</evidence>
<name>A0ABP0EHA4_9ASCO</name>
<dbReference type="SUPFAM" id="SSF53098">
    <property type="entry name" value="Ribonuclease H-like"/>
    <property type="match status" value="1"/>
</dbReference>
<proteinExistence type="predicted"/>
<reference evidence="2 3" key="1">
    <citation type="submission" date="2024-01" db="EMBL/GenBank/DDBJ databases">
        <authorList>
            <consortium name="Genoscope - CEA"/>
            <person name="William W."/>
        </authorList>
    </citation>
    <scope>NUCLEOTIDE SEQUENCE [LARGE SCALE GENOMIC DNA]</scope>
    <source>
        <strain evidence="2 3">29B2s-10</strain>
    </source>
</reference>
<dbReference type="Gene3D" id="3.30.420.10">
    <property type="entry name" value="Ribonuclease H-like superfamily/Ribonuclease H"/>
    <property type="match status" value="1"/>
</dbReference>
<organism evidence="2 3">
    <name type="scientific">[Candida] anglica</name>
    <dbReference type="NCBI Taxonomy" id="148631"/>
    <lineage>
        <taxon>Eukaryota</taxon>
        <taxon>Fungi</taxon>
        <taxon>Dikarya</taxon>
        <taxon>Ascomycota</taxon>
        <taxon>Saccharomycotina</taxon>
        <taxon>Pichiomycetes</taxon>
        <taxon>Debaryomycetaceae</taxon>
        <taxon>Kurtzmaniella</taxon>
    </lineage>
</organism>
<keyword evidence="3" id="KW-1185">Reference proteome</keyword>
<gene>
    <name evidence="2" type="ORF">CAAN4_G06832</name>
</gene>
<dbReference type="InterPro" id="IPR012337">
    <property type="entry name" value="RNaseH-like_sf"/>
</dbReference>
<dbReference type="InterPro" id="IPR002156">
    <property type="entry name" value="RNaseH_domain"/>
</dbReference>
<dbReference type="InterPro" id="IPR036397">
    <property type="entry name" value="RNaseH_sf"/>
</dbReference>
<evidence type="ECO:0000313" key="3">
    <source>
        <dbReference type="Proteomes" id="UP001497600"/>
    </source>
</evidence>
<feature type="domain" description="RNase H type-1" evidence="1">
    <location>
        <begin position="41"/>
        <end position="196"/>
    </location>
</feature>
<dbReference type="Proteomes" id="UP001497600">
    <property type="component" value="Chromosome G"/>
</dbReference>
<protein>
    <recommendedName>
        <fullName evidence="1">RNase H type-1 domain-containing protein</fullName>
    </recommendedName>
</protein>
<dbReference type="Pfam" id="PF00075">
    <property type="entry name" value="RNase_H"/>
    <property type="match status" value="1"/>
</dbReference>